<sequence>MLLSLLFFFLVNVSLIAVSLTFFYKRDSKAFPRLFAGFLCDRGAAQNVMSSGKDYYGILGVAKGASDDEIKKAYRKMALKYHPDKNKEPGAEQKFKDCAEAYDVLSDPKKKSIYDKYGEAGLKGEVPTGGGPTFNGRSGGNQSYHYQFQGDPFQMFSTMFGDDMGFGDIFGGGFSSSGRSGGMRATRSGHNGGGAYYDFGSSGPSHAAPAKQDPPIVNDLPLSLEDLLVGRLKKMKITRRVQEKDGLVRMEEKVLEINVKPGWKSGTKITFRKEGDRRPGHIAADIVFVVKDKPHAHFKREGSDIHYTHKISLKEALCGCTIEVPLLEASKTKILKISNIITPKFFHALEGLGLPDPKTGNRGALRVYFDVQFPGHLNDDQKTALSQIL</sequence>
<dbReference type="InterPro" id="IPR051339">
    <property type="entry name" value="DnaJ_subfamily_B"/>
</dbReference>
<dbReference type="CDD" id="cd06257">
    <property type="entry name" value="DnaJ"/>
    <property type="match status" value="1"/>
</dbReference>
<reference evidence="6" key="2">
    <citation type="journal article" date="2015" name="Genome Biol.">
        <title>Comparative genomics of Steinernema reveals deeply conserved gene regulatory networks.</title>
        <authorList>
            <person name="Dillman A.R."/>
            <person name="Macchietto M."/>
            <person name="Porter C.F."/>
            <person name="Rogers A."/>
            <person name="Williams B."/>
            <person name="Antoshechkin I."/>
            <person name="Lee M.M."/>
            <person name="Goodwin Z."/>
            <person name="Lu X."/>
            <person name="Lewis E.E."/>
            <person name="Goodrich-Blair H."/>
            <person name="Stock S.P."/>
            <person name="Adams B.J."/>
            <person name="Sternberg P.W."/>
            <person name="Mortazavi A."/>
        </authorList>
    </citation>
    <scope>NUCLEOTIDE SEQUENCE [LARGE SCALE GENOMIC DNA]</scope>
    <source>
        <strain evidence="6">ALL</strain>
    </source>
</reference>
<dbReference type="SMART" id="SM00271">
    <property type="entry name" value="DnaJ"/>
    <property type="match status" value="1"/>
</dbReference>
<dbReference type="Pfam" id="PF01556">
    <property type="entry name" value="DnaJ_C"/>
    <property type="match status" value="1"/>
</dbReference>
<dbReference type="InterPro" id="IPR008971">
    <property type="entry name" value="HSP40/DnaJ_pept-bd"/>
</dbReference>
<evidence type="ECO:0000256" key="1">
    <source>
        <dbReference type="ARBA" id="ARBA00023186"/>
    </source>
</evidence>
<dbReference type="AlphaFoldDB" id="A0A4U5NFW0"/>
<evidence type="ECO:0000256" key="2">
    <source>
        <dbReference type="ARBA" id="ARBA00069674"/>
    </source>
</evidence>
<feature type="transmembrane region" description="Helical" evidence="4">
    <location>
        <begin position="6"/>
        <end position="24"/>
    </location>
</feature>
<protein>
    <recommendedName>
        <fullName evidence="2">DnaJ homolog dnj-20</fullName>
    </recommendedName>
    <alternativeName>
        <fullName evidence="3">DnaJ domain protein 20</fullName>
    </alternativeName>
</protein>
<dbReference type="PANTHER" id="PTHR24078:SF553">
    <property type="entry name" value="DNAJ HOMOLOG SUBFAMILY B MEMBER 5"/>
    <property type="match status" value="1"/>
</dbReference>
<dbReference type="PRINTS" id="PR00625">
    <property type="entry name" value="JDOMAIN"/>
</dbReference>
<dbReference type="STRING" id="34508.A0A4U5NFW0"/>
<dbReference type="FunFam" id="2.60.260.20:FF:000013">
    <property type="entry name" value="DnaJ subfamily B member 11"/>
    <property type="match status" value="1"/>
</dbReference>
<dbReference type="OrthoDB" id="550424at2759"/>
<dbReference type="InterPro" id="IPR002939">
    <property type="entry name" value="DnaJ_C"/>
</dbReference>
<name>A0A4U5NFW0_STECR</name>
<evidence type="ECO:0000259" key="5">
    <source>
        <dbReference type="PROSITE" id="PS50076"/>
    </source>
</evidence>
<dbReference type="Gene3D" id="2.60.260.20">
    <property type="entry name" value="Urease metallochaperone UreE, N-terminal domain"/>
    <property type="match status" value="2"/>
</dbReference>
<keyword evidence="4" id="KW-0812">Transmembrane</keyword>
<evidence type="ECO:0000256" key="3">
    <source>
        <dbReference type="ARBA" id="ARBA00077014"/>
    </source>
</evidence>
<dbReference type="InterPro" id="IPR036869">
    <property type="entry name" value="J_dom_sf"/>
</dbReference>
<dbReference type="PANTHER" id="PTHR24078">
    <property type="entry name" value="DNAJ HOMOLOG SUBFAMILY C MEMBER"/>
    <property type="match status" value="1"/>
</dbReference>
<dbReference type="EMBL" id="AZBU02000004">
    <property type="protein sequence ID" value="TKR81431.1"/>
    <property type="molecule type" value="Genomic_DNA"/>
</dbReference>
<dbReference type="Gene3D" id="1.10.287.110">
    <property type="entry name" value="DnaJ domain"/>
    <property type="match status" value="1"/>
</dbReference>
<evidence type="ECO:0000313" key="6">
    <source>
        <dbReference type="EMBL" id="TKR81431.1"/>
    </source>
</evidence>
<dbReference type="GO" id="GO:0051082">
    <property type="term" value="F:unfolded protein binding"/>
    <property type="evidence" value="ECO:0007669"/>
    <property type="project" value="InterPro"/>
</dbReference>
<dbReference type="Pfam" id="PF00226">
    <property type="entry name" value="DnaJ"/>
    <property type="match status" value="1"/>
</dbReference>
<comment type="caution">
    <text evidence="6">The sequence shown here is derived from an EMBL/GenBank/DDBJ whole genome shotgun (WGS) entry which is preliminary data.</text>
</comment>
<keyword evidence="4" id="KW-1133">Transmembrane helix</keyword>
<organism evidence="6">
    <name type="scientific">Steinernema carpocapsae</name>
    <name type="common">Entomopathogenic nematode</name>
    <dbReference type="NCBI Taxonomy" id="34508"/>
    <lineage>
        <taxon>Eukaryota</taxon>
        <taxon>Metazoa</taxon>
        <taxon>Ecdysozoa</taxon>
        <taxon>Nematoda</taxon>
        <taxon>Chromadorea</taxon>
        <taxon>Rhabditida</taxon>
        <taxon>Tylenchina</taxon>
        <taxon>Panagrolaimomorpha</taxon>
        <taxon>Strongyloidoidea</taxon>
        <taxon>Steinernematidae</taxon>
        <taxon>Steinernema</taxon>
    </lineage>
</organism>
<accession>A0A4U5NFW0</accession>
<dbReference type="GO" id="GO:0005829">
    <property type="term" value="C:cytosol"/>
    <property type="evidence" value="ECO:0007669"/>
    <property type="project" value="TreeGrafter"/>
</dbReference>
<dbReference type="FunFam" id="2.60.260.20:FF:000002">
    <property type="entry name" value="Dnaj homolog subfamily b member"/>
    <property type="match status" value="1"/>
</dbReference>
<dbReference type="InterPro" id="IPR001623">
    <property type="entry name" value="DnaJ_domain"/>
</dbReference>
<proteinExistence type="predicted"/>
<dbReference type="SUPFAM" id="SSF49493">
    <property type="entry name" value="HSP40/DnaJ peptide-binding domain"/>
    <property type="match status" value="2"/>
</dbReference>
<keyword evidence="4" id="KW-0472">Membrane</keyword>
<feature type="domain" description="J" evidence="5">
    <location>
        <begin position="54"/>
        <end position="118"/>
    </location>
</feature>
<dbReference type="PROSITE" id="PS50076">
    <property type="entry name" value="DNAJ_2"/>
    <property type="match status" value="1"/>
</dbReference>
<keyword evidence="1" id="KW-0143">Chaperone</keyword>
<gene>
    <name evidence="6" type="ORF">L596_015299</name>
</gene>
<evidence type="ECO:0000256" key="4">
    <source>
        <dbReference type="SAM" id="Phobius"/>
    </source>
</evidence>
<dbReference type="CDD" id="cd10747">
    <property type="entry name" value="DnaJ_C"/>
    <property type="match status" value="1"/>
</dbReference>
<reference evidence="6" key="3">
    <citation type="journal article" date="2019" name="G3 (Bethesda)">
        <title>Hybrid Assembly of the Genome of the Entomopathogenic Nematode Steinernema carpocapsae Identifies the X-Chromosome.</title>
        <authorList>
            <person name="Serra L."/>
            <person name="Macchietto M."/>
            <person name="Macias-Munoz A."/>
            <person name="McGill C.J."/>
            <person name="Rodriguez I.M."/>
            <person name="Rodriguez B."/>
            <person name="Murad R."/>
            <person name="Mortazavi A."/>
        </authorList>
    </citation>
    <scope>NUCLEOTIDE SEQUENCE</scope>
    <source>
        <strain evidence="6">ALL</strain>
    </source>
</reference>
<dbReference type="GO" id="GO:0006457">
    <property type="term" value="P:protein folding"/>
    <property type="evidence" value="ECO:0007669"/>
    <property type="project" value="InterPro"/>
</dbReference>
<reference evidence="6" key="1">
    <citation type="submission" date="2013-11" db="EMBL/GenBank/DDBJ databases">
        <authorList>
            <person name="Sternberg P."/>
            <person name="Dillman A."/>
            <person name="Macchietto M."/>
        </authorList>
    </citation>
    <scope>NUCLEOTIDE SEQUENCE</scope>
    <source>
        <strain evidence="6">ALL</strain>
    </source>
</reference>
<dbReference type="SUPFAM" id="SSF46565">
    <property type="entry name" value="Chaperone J-domain"/>
    <property type="match status" value="1"/>
</dbReference>
<dbReference type="GO" id="GO:0051087">
    <property type="term" value="F:protein-folding chaperone binding"/>
    <property type="evidence" value="ECO:0007669"/>
    <property type="project" value="TreeGrafter"/>
</dbReference>